<name>C6V4H1_NEORI</name>
<sequence length="39" mass="4243">MSGSVCVKGEEGNSNMDFHVCKTIYPLGRSFPAVILARK</sequence>
<evidence type="ECO:0000313" key="1">
    <source>
        <dbReference type="EMBL" id="ACT69262.1"/>
    </source>
</evidence>
<evidence type="ECO:0000313" key="2">
    <source>
        <dbReference type="Proteomes" id="UP000001627"/>
    </source>
</evidence>
<keyword evidence="2" id="KW-1185">Reference proteome</keyword>
<proteinExistence type="predicted"/>
<dbReference type="HOGENOM" id="CLU_3313425_0_0_5"/>
<dbReference type="KEGG" id="nri:NRI_0300"/>
<dbReference type="Proteomes" id="UP000001627">
    <property type="component" value="Chromosome"/>
</dbReference>
<organism evidence="1 2">
    <name type="scientific">Neorickettsia risticii (strain Illinois)</name>
    <dbReference type="NCBI Taxonomy" id="434131"/>
    <lineage>
        <taxon>Bacteria</taxon>
        <taxon>Pseudomonadati</taxon>
        <taxon>Pseudomonadota</taxon>
        <taxon>Alphaproteobacteria</taxon>
        <taxon>Rickettsiales</taxon>
        <taxon>Anaplasmataceae</taxon>
        <taxon>Neorickettsia</taxon>
    </lineage>
</organism>
<accession>C6V4H1</accession>
<dbReference type="EMBL" id="CP001431">
    <property type="protein sequence ID" value="ACT69262.1"/>
    <property type="molecule type" value="Genomic_DNA"/>
</dbReference>
<gene>
    <name evidence="1" type="ordered locus">NRI_0300</name>
</gene>
<protein>
    <submittedName>
        <fullName evidence="1">Uncharacterized protein</fullName>
    </submittedName>
</protein>
<dbReference type="AlphaFoldDB" id="C6V4H1"/>
<reference evidence="1 2" key="1">
    <citation type="journal article" date="2009" name="Nucleic Acids Res.">
        <title>Analysis of complete genome sequence of Neorickettsia risticii: causative agent of Potomac horse fever.</title>
        <authorList>
            <person name="Lin M."/>
            <person name="Zhang C."/>
            <person name="Gibson K."/>
            <person name="Rikihisa Y."/>
        </authorList>
    </citation>
    <scope>NUCLEOTIDE SEQUENCE [LARGE SCALE GENOMIC DNA]</scope>
    <source>
        <strain evidence="1 2">Illinois</strain>
    </source>
</reference>